<evidence type="ECO:0000256" key="1">
    <source>
        <dbReference type="ARBA" id="ARBA00004651"/>
    </source>
</evidence>
<dbReference type="EMBL" id="LGSI01000070">
    <property type="protein sequence ID" value="OCR22089.1"/>
    <property type="molecule type" value="Genomic_DNA"/>
</dbReference>
<evidence type="ECO:0000256" key="3">
    <source>
        <dbReference type="ARBA" id="ARBA00022475"/>
    </source>
</evidence>
<dbReference type="AlphaFoldDB" id="A0A1C7YXY6"/>
<feature type="transmembrane region" description="Helical" evidence="7">
    <location>
        <begin position="438"/>
        <end position="457"/>
    </location>
</feature>
<feature type="transmembrane region" description="Helical" evidence="7">
    <location>
        <begin position="121"/>
        <end position="140"/>
    </location>
</feature>
<dbReference type="RefSeq" id="WP_065836030.1">
    <property type="nucleotide sequence ID" value="NZ_LGSI01000070.1"/>
</dbReference>
<dbReference type="GO" id="GO:0022857">
    <property type="term" value="F:transmembrane transporter activity"/>
    <property type="evidence" value="ECO:0007669"/>
    <property type="project" value="InterPro"/>
</dbReference>
<evidence type="ECO:0000313" key="9">
    <source>
        <dbReference type="Proteomes" id="UP000093104"/>
    </source>
</evidence>
<feature type="transmembrane region" description="Helical" evidence="7">
    <location>
        <begin position="65"/>
        <end position="85"/>
    </location>
</feature>
<evidence type="ECO:0000313" key="8">
    <source>
        <dbReference type="EMBL" id="OCR22089.1"/>
    </source>
</evidence>
<feature type="transmembrane region" description="Helical" evidence="7">
    <location>
        <begin position="20"/>
        <end position="44"/>
    </location>
</feature>
<feature type="transmembrane region" description="Helical" evidence="7">
    <location>
        <begin position="464"/>
        <end position="482"/>
    </location>
</feature>
<dbReference type="PANTHER" id="PTHR30509">
    <property type="entry name" value="P-HYDROXYBENZOIC ACID EFFLUX PUMP SUBUNIT-RELATED"/>
    <property type="match status" value="1"/>
</dbReference>
<reference evidence="8 9" key="1">
    <citation type="submission" date="2015-07" db="EMBL/GenBank/DDBJ databases">
        <title>Draft genome sequence of a diazotrophic, plant growth-promoting rhizobacterium of the Pseudomonas syringae complex.</title>
        <authorList>
            <person name="Patten C.L."/>
            <person name="Jeong H."/>
        </authorList>
    </citation>
    <scope>NUCLEOTIDE SEQUENCE [LARGE SCALE GENOMIC DNA]</scope>
    <source>
        <strain evidence="8 9">GR12-2</strain>
    </source>
</reference>
<evidence type="ECO:0000256" key="7">
    <source>
        <dbReference type="SAM" id="Phobius"/>
    </source>
</evidence>
<evidence type="ECO:0000256" key="5">
    <source>
        <dbReference type="ARBA" id="ARBA00022989"/>
    </source>
</evidence>
<organism evidence="8 9">
    <name type="scientific">Pseudomonas syringae</name>
    <dbReference type="NCBI Taxonomy" id="317"/>
    <lineage>
        <taxon>Bacteria</taxon>
        <taxon>Pseudomonadati</taxon>
        <taxon>Pseudomonadota</taxon>
        <taxon>Gammaproteobacteria</taxon>
        <taxon>Pseudomonadales</taxon>
        <taxon>Pseudomonadaceae</taxon>
        <taxon>Pseudomonas</taxon>
    </lineage>
</organism>
<proteinExistence type="predicted"/>
<feature type="transmembrane region" description="Helical" evidence="7">
    <location>
        <begin position="414"/>
        <end position="432"/>
    </location>
</feature>
<feature type="transmembrane region" description="Helical" evidence="7">
    <location>
        <begin position="384"/>
        <end position="402"/>
    </location>
</feature>
<feature type="transmembrane region" description="Helical" evidence="7">
    <location>
        <begin position="358"/>
        <end position="378"/>
    </location>
</feature>
<gene>
    <name evidence="8" type="ORF">AFK24_26255</name>
</gene>
<evidence type="ECO:0000256" key="4">
    <source>
        <dbReference type="ARBA" id="ARBA00022692"/>
    </source>
</evidence>
<dbReference type="InterPro" id="IPR006726">
    <property type="entry name" value="PHBA_efflux_AaeB/fusaric-R"/>
</dbReference>
<dbReference type="Proteomes" id="UP000093104">
    <property type="component" value="Unassembled WGS sequence"/>
</dbReference>
<accession>A0A1C7YXY6</accession>
<keyword evidence="6 7" id="KW-0472">Membrane</keyword>
<keyword evidence="3" id="KW-1003">Cell membrane</keyword>
<keyword evidence="5 7" id="KW-1133">Transmembrane helix</keyword>
<evidence type="ECO:0008006" key="10">
    <source>
        <dbReference type="Google" id="ProtNLM"/>
    </source>
</evidence>
<name>A0A1C7YXY6_PSESX</name>
<dbReference type="OrthoDB" id="9807111at2"/>
<dbReference type="Pfam" id="PF04632">
    <property type="entry name" value="FUSC"/>
    <property type="match status" value="1"/>
</dbReference>
<evidence type="ECO:0000256" key="6">
    <source>
        <dbReference type="ARBA" id="ARBA00023136"/>
    </source>
</evidence>
<protein>
    <recommendedName>
        <fullName evidence="10">Fusaric acid resistance protein</fullName>
    </recommendedName>
</protein>
<feature type="transmembrane region" description="Helical" evidence="7">
    <location>
        <begin position="494"/>
        <end position="512"/>
    </location>
</feature>
<feature type="transmembrane region" description="Helical" evidence="7">
    <location>
        <begin position="152"/>
        <end position="173"/>
    </location>
</feature>
<dbReference type="GO" id="GO:0005886">
    <property type="term" value="C:plasma membrane"/>
    <property type="evidence" value="ECO:0007669"/>
    <property type="project" value="UniProtKB-SubCell"/>
</dbReference>
<keyword evidence="2" id="KW-0813">Transport</keyword>
<evidence type="ECO:0000256" key="2">
    <source>
        <dbReference type="ARBA" id="ARBA00022448"/>
    </source>
</evidence>
<keyword evidence="4 7" id="KW-0812">Transmembrane</keyword>
<comment type="caution">
    <text evidence="8">The sequence shown here is derived from an EMBL/GenBank/DDBJ whole genome shotgun (WGS) entry which is preliminary data.</text>
</comment>
<dbReference type="PANTHER" id="PTHR30509:SF9">
    <property type="entry name" value="MULTIDRUG RESISTANCE PROTEIN MDTO"/>
    <property type="match status" value="1"/>
</dbReference>
<comment type="subcellular location">
    <subcellularLocation>
        <location evidence="1">Cell membrane</location>
        <topology evidence="1">Multi-pass membrane protein</topology>
    </subcellularLocation>
</comment>
<feature type="transmembrane region" description="Helical" evidence="7">
    <location>
        <begin position="91"/>
        <end position="109"/>
    </location>
</feature>
<sequence length="672" mass="74133">MAPTALDSFLLGNKVAVKTGIKISVSVLGALFIALLMNFEHPVWAMITGMISFFAPDHAQVLKKCLFQCFSTVLGGSVGVALMNFFGQSPLMAALSVATIVFIASALSYHTRDANRTFMCAIFAVTVCIMVMVTVTLGPTSEEIYEIFVDRIGTIIVGIVWASFVSACIWPMFSSDLLRLSSGRLFKSVFALNTQFGSDPEQFRVRLSAVFSGIIEHADLADHCEFEGAWGRRGAQVAREMNKLAIEVTTDSYALQQLEPVYRQRLAVELNELEHLVDVLAHQAIPVGGDLYRLQSFMADARERSEQVAHEDGALSMLLGKIADLAQHLSGFARLYASLMKAEKVSVKGVSVRRHRQLSNCLITGARSAVLFLLGFVFWYATDWTYGFLMCVVPIVFSIVLGKAPHPELILKNIAIGFFVAIPVGMLVMSVLAQAPSAVELLLLTSGVVLFFGFMGLSSLTSFTYSLGFNISFMVFLLPENVPSVDIGFAIERSLSMGLGTILLALLCIFLPRKRVLKNPVRVSEVFERDLDRFLSDNSVERTSSIALADRVGLVIDKMVYISIYEAPEKKHQLIEQAGRVIFLMSQVRHVSAFVEATNLFPSGTRALPQWRAELLANYRNDTSLNEHSLVTEIDSTARASSDLIDDPDRAQLSGYLLSMDRLTRRVFTPHV</sequence>